<dbReference type="Gene3D" id="1.20.1250.20">
    <property type="entry name" value="MFS general substrate transporter like domains"/>
    <property type="match status" value="1"/>
</dbReference>
<protein>
    <submittedName>
        <fullName evidence="10">MFS transporter</fullName>
    </submittedName>
</protein>
<dbReference type="InterPro" id="IPR010290">
    <property type="entry name" value="TM_effector"/>
</dbReference>
<evidence type="ECO:0000256" key="2">
    <source>
        <dbReference type="ARBA" id="ARBA00022448"/>
    </source>
</evidence>
<sequence>MAGTRSGAEPDPSRRPGRGFLADTTPLRTPAFKRLWIAAIVTVVGAQLTVVAVPTQLYQLTGSSAWVGLTGLFGLVPLIVFGLWGGAIADAVDRRGLLVFTGTGIAITSALLGVVSVTGIGGPWTILTLYAVQTAFLAINQPTRAAVLPRILPNDELPAANTLLFTVNQVGAIAGPLLAGVVLTFSSVGILYFVDTACLAAAIWAAFNLPRLPVGDGPGGVRGAFRAVRDSAGFADVLAGFRYIATSQVLLVSFLVDIVAMAVGMPRAVFPEAAERVFGDPPGGGFALGALFASIAIGATLGGLFSGRLHGIRRQGVAVTVAICVWGLGVALSGLTSMLWLAVTLLAVAGAADLVSAVFRQTMLQVVATDRMRGRMQGVFTVVVAGGPRVGDLWHGPAADAWGTGAATFVGGIGVIVLTVLVVAVFPVFWRYRAPVGEESSGDAASADPPGRGGNVVSDDD</sequence>
<comment type="subcellular location">
    <subcellularLocation>
        <location evidence="1">Cell inner membrane</location>
        <topology evidence="1">Multi-pass membrane protein</topology>
    </subcellularLocation>
</comment>
<dbReference type="PANTHER" id="PTHR23513:SF9">
    <property type="entry name" value="ENTEROBACTIN EXPORTER ENTS"/>
    <property type="match status" value="1"/>
</dbReference>
<evidence type="ECO:0000256" key="7">
    <source>
        <dbReference type="SAM" id="MobiDB-lite"/>
    </source>
</evidence>
<feature type="transmembrane region" description="Helical" evidence="8">
    <location>
        <begin position="35"/>
        <end position="53"/>
    </location>
</feature>
<evidence type="ECO:0000256" key="1">
    <source>
        <dbReference type="ARBA" id="ARBA00004429"/>
    </source>
</evidence>
<proteinExistence type="predicted"/>
<feature type="transmembrane region" description="Helical" evidence="8">
    <location>
        <begin position="65"/>
        <end position="84"/>
    </location>
</feature>
<keyword evidence="6 8" id="KW-0472">Membrane</keyword>
<dbReference type="InterPro" id="IPR036259">
    <property type="entry name" value="MFS_trans_sf"/>
</dbReference>
<dbReference type="CDD" id="cd06173">
    <property type="entry name" value="MFS_MefA_like"/>
    <property type="match status" value="1"/>
</dbReference>
<dbReference type="EMBL" id="JBBEGM010000002">
    <property type="protein sequence ID" value="MEJ2861336.1"/>
    <property type="molecule type" value="Genomic_DNA"/>
</dbReference>
<feature type="transmembrane region" description="Helical" evidence="8">
    <location>
        <begin position="286"/>
        <end position="305"/>
    </location>
</feature>
<evidence type="ECO:0000259" key="9">
    <source>
        <dbReference type="PROSITE" id="PS50850"/>
    </source>
</evidence>
<dbReference type="Proteomes" id="UP001369736">
    <property type="component" value="Unassembled WGS sequence"/>
</dbReference>
<evidence type="ECO:0000313" key="11">
    <source>
        <dbReference type="Proteomes" id="UP001369736"/>
    </source>
</evidence>
<feature type="region of interest" description="Disordered" evidence="7">
    <location>
        <begin position="438"/>
        <end position="461"/>
    </location>
</feature>
<evidence type="ECO:0000256" key="6">
    <source>
        <dbReference type="ARBA" id="ARBA00023136"/>
    </source>
</evidence>
<feature type="region of interest" description="Disordered" evidence="7">
    <location>
        <begin position="1"/>
        <end position="22"/>
    </location>
</feature>
<evidence type="ECO:0000256" key="3">
    <source>
        <dbReference type="ARBA" id="ARBA00022475"/>
    </source>
</evidence>
<organism evidence="10 11">
    <name type="scientific">Actinomycetospora flava</name>
    <dbReference type="NCBI Taxonomy" id="3129232"/>
    <lineage>
        <taxon>Bacteria</taxon>
        <taxon>Bacillati</taxon>
        <taxon>Actinomycetota</taxon>
        <taxon>Actinomycetes</taxon>
        <taxon>Pseudonocardiales</taxon>
        <taxon>Pseudonocardiaceae</taxon>
        <taxon>Actinomycetospora</taxon>
    </lineage>
</organism>
<keyword evidence="5 8" id="KW-1133">Transmembrane helix</keyword>
<feature type="transmembrane region" description="Helical" evidence="8">
    <location>
        <begin position="339"/>
        <end position="359"/>
    </location>
</feature>
<dbReference type="InterPro" id="IPR020846">
    <property type="entry name" value="MFS_dom"/>
</dbReference>
<evidence type="ECO:0000313" key="10">
    <source>
        <dbReference type="EMBL" id="MEJ2861336.1"/>
    </source>
</evidence>
<feature type="transmembrane region" description="Helical" evidence="8">
    <location>
        <begin position="96"/>
        <end position="115"/>
    </location>
</feature>
<evidence type="ECO:0000256" key="8">
    <source>
        <dbReference type="SAM" id="Phobius"/>
    </source>
</evidence>
<dbReference type="PROSITE" id="PS50850">
    <property type="entry name" value="MFS"/>
    <property type="match status" value="1"/>
</dbReference>
<comment type="caution">
    <text evidence="10">The sequence shown here is derived from an EMBL/GenBank/DDBJ whole genome shotgun (WGS) entry which is preliminary data.</text>
</comment>
<keyword evidence="2" id="KW-0813">Transport</keyword>
<reference evidence="10 11" key="1">
    <citation type="submission" date="2024-03" db="EMBL/GenBank/DDBJ databases">
        <title>Actinomycetospora sp. OC33-EN07, a novel actinomycete isolated from wild orchid (Aerides multiflora).</title>
        <authorList>
            <person name="Suriyachadkun C."/>
        </authorList>
    </citation>
    <scope>NUCLEOTIDE SEQUENCE [LARGE SCALE GENOMIC DNA]</scope>
    <source>
        <strain evidence="10 11">OC33-EN07</strain>
    </source>
</reference>
<dbReference type="SUPFAM" id="SSF103473">
    <property type="entry name" value="MFS general substrate transporter"/>
    <property type="match status" value="1"/>
</dbReference>
<feature type="transmembrane region" description="Helical" evidence="8">
    <location>
        <begin position="317"/>
        <end position="333"/>
    </location>
</feature>
<keyword evidence="11" id="KW-1185">Reference proteome</keyword>
<feature type="transmembrane region" description="Helical" evidence="8">
    <location>
        <begin position="409"/>
        <end position="430"/>
    </location>
</feature>
<feature type="domain" description="Major facilitator superfamily (MFS) profile" evidence="9">
    <location>
        <begin position="245"/>
        <end position="461"/>
    </location>
</feature>
<feature type="transmembrane region" description="Helical" evidence="8">
    <location>
        <begin position="249"/>
        <end position="266"/>
    </location>
</feature>
<feature type="transmembrane region" description="Helical" evidence="8">
    <location>
        <begin position="160"/>
        <end position="183"/>
    </location>
</feature>
<evidence type="ECO:0000256" key="5">
    <source>
        <dbReference type="ARBA" id="ARBA00022989"/>
    </source>
</evidence>
<accession>A0ABU8M2P8</accession>
<dbReference type="PANTHER" id="PTHR23513">
    <property type="entry name" value="INTEGRAL MEMBRANE EFFLUX PROTEIN-RELATED"/>
    <property type="match status" value="1"/>
</dbReference>
<dbReference type="RefSeq" id="WP_337701863.1">
    <property type="nucleotide sequence ID" value="NZ_JBBEGM010000002.1"/>
</dbReference>
<keyword evidence="4 8" id="KW-0812">Transmembrane</keyword>
<evidence type="ECO:0000256" key="4">
    <source>
        <dbReference type="ARBA" id="ARBA00022692"/>
    </source>
</evidence>
<name>A0ABU8M2P8_9PSEU</name>
<dbReference type="Pfam" id="PF05977">
    <property type="entry name" value="MFS_3"/>
    <property type="match status" value="1"/>
</dbReference>
<feature type="transmembrane region" description="Helical" evidence="8">
    <location>
        <begin position="379"/>
        <end position="397"/>
    </location>
</feature>
<keyword evidence="3" id="KW-1003">Cell membrane</keyword>
<gene>
    <name evidence="10" type="ORF">WCD58_09225</name>
</gene>